<sequence>MENLKSKIDFSLQLKLFIGISFINGISEIPSLKTNLPLM</sequence>
<name>A0A7U3YAY4_BORBG</name>
<evidence type="ECO:0000313" key="1">
    <source>
        <dbReference type="EMBL" id="ACN92682.1"/>
    </source>
</evidence>
<evidence type="ECO:0000313" key="2">
    <source>
        <dbReference type="Proteomes" id="UP000006208"/>
    </source>
</evidence>
<organism evidence="1 2">
    <name type="scientific">Borreliella burgdorferi 118a</name>
    <dbReference type="NCBI Taxonomy" id="476210"/>
    <lineage>
        <taxon>Bacteria</taxon>
        <taxon>Pseudomonadati</taxon>
        <taxon>Spirochaetota</taxon>
        <taxon>Spirochaetia</taxon>
        <taxon>Spirochaetales</taxon>
        <taxon>Borreliaceae</taxon>
        <taxon>Borreliella</taxon>
    </lineage>
</organism>
<protein>
    <submittedName>
        <fullName evidence="1">Uncharacterized protein</fullName>
    </submittedName>
</protein>
<dbReference type="AlphaFoldDB" id="A0A7U3YAY4"/>
<gene>
    <name evidence="1" type="ORF">BBU118A_D07</name>
</gene>
<proteinExistence type="predicted"/>
<dbReference type="EMBL" id="CP001527">
    <property type="protein sequence ID" value="ACN92682.1"/>
    <property type="molecule type" value="Genomic_DNA"/>
</dbReference>
<keyword evidence="1" id="KW-0614">Plasmid</keyword>
<geneLocation type="plasmid" evidence="1 2">
    <name>118a_lp17</name>
</geneLocation>
<dbReference type="Proteomes" id="UP000006208">
    <property type="component" value="Plasmid 118a_lp17"/>
</dbReference>
<reference evidence="1 2" key="1">
    <citation type="journal article" date="2011" name="J. Bacteriol.">
        <title>Whole-genome sequences of thirteen isolates of Borrelia burgdorferi.</title>
        <authorList>
            <person name="Schutzer S.E."/>
            <person name="Fraser-Liggett C.M."/>
            <person name="Casjens S.R."/>
            <person name="Qiu W.G."/>
            <person name="Dunn J.J."/>
            <person name="Mongodin E.F."/>
            <person name="Luft B.J."/>
        </authorList>
    </citation>
    <scope>NUCLEOTIDE SEQUENCE [LARGE SCALE GENOMIC DNA]</scope>
    <source>
        <strain evidence="1 2">118a</strain>
        <plasmid evidence="1 2">118a_lp17</plasmid>
    </source>
</reference>
<accession>A0A7U3YAY4</accession>